<reference evidence="1" key="1">
    <citation type="submission" date="2022-10" db="EMBL/GenBank/DDBJ databases">
        <title>Chitiniphilus purpureus sp. nov., a novel chitin-degrading bacterium isolated from crawfish pond sediment.</title>
        <authorList>
            <person name="Li K."/>
        </authorList>
    </citation>
    <scope>NUCLEOTIDE SEQUENCE</scope>
    <source>
        <strain evidence="1">CD1</strain>
    </source>
</reference>
<protein>
    <submittedName>
        <fullName evidence="1">Uncharacterized protein</fullName>
    </submittedName>
</protein>
<sequence>MREGKKMLSNDEYQILKRFFIFYFDRFIPENQKSSNPNNRPQIFFENLEKESLSKAKKGLQMAVNDIVEMSADWSPEKVSEANKIFSENGILTLNEVRLRFSRKLKAILRRGEIKNEVDYYLVKSVVDGMSSPCIDQLCNILAAYEHKAPCN</sequence>
<proteinExistence type="predicted"/>
<dbReference type="RefSeq" id="WP_263126358.1">
    <property type="nucleotide sequence ID" value="NZ_CP106753.1"/>
</dbReference>
<evidence type="ECO:0000313" key="2">
    <source>
        <dbReference type="Proteomes" id="UP001061302"/>
    </source>
</evidence>
<name>A0ABY6DRF0_9NEIS</name>
<keyword evidence="2" id="KW-1185">Reference proteome</keyword>
<evidence type="ECO:0000313" key="1">
    <source>
        <dbReference type="EMBL" id="UXY16939.1"/>
    </source>
</evidence>
<gene>
    <name evidence="1" type="ORF">N8I74_07985</name>
</gene>
<accession>A0ABY6DRF0</accession>
<organism evidence="1 2">
    <name type="scientific">Chitiniphilus purpureus</name>
    <dbReference type="NCBI Taxonomy" id="2981137"/>
    <lineage>
        <taxon>Bacteria</taxon>
        <taxon>Pseudomonadati</taxon>
        <taxon>Pseudomonadota</taxon>
        <taxon>Betaproteobacteria</taxon>
        <taxon>Neisseriales</taxon>
        <taxon>Chitinibacteraceae</taxon>
        <taxon>Chitiniphilus</taxon>
    </lineage>
</organism>
<dbReference type="Proteomes" id="UP001061302">
    <property type="component" value="Chromosome"/>
</dbReference>
<dbReference type="EMBL" id="CP106753">
    <property type="protein sequence ID" value="UXY16939.1"/>
    <property type="molecule type" value="Genomic_DNA"/>
</dbReference>